<accession>A0A1Z5J0K1</accession>
<organism evidence="2 3">
    <name type="scientific">Secundilactobacillus pentosiphilus</name>
    <dbReference type="NCBI Taxonomy" id="1714682"/>
    <lineage>
        <taxon>Bacteria</taxon>
        <taxon>Bacillati</taxon>
        <taxon>Bacillota</taxon>
        <taxon>Bacilli</taxon>
        <taxon>Lactobacillales</taxon>
        <taxon>Lactobacillaceae</taxon>
        <taxon>Secundilactobacillus</taxon>
    </lineage>
</organism>
<evidence type="ECO:0000313" key="2">
    <source>
        <dbReference type="EMBL" id="GAX07251.1"/>
    </source>
</evidence>
<dbReference type="Proteomes" id="UP000198414">
    <property type="component" value="Unassembled WGS sequence"/>
</dbReference>
<evidence type="ECO:0000259" key="1">
    <source>
        <dbReference type="Pfam" id="PF24243"/>
    </source>
</evidence>
<dbReference type="Pfam" id="PF24243">
    <property type="entry name" value="Phage_tail_C"/>
    <property type="match status" value="1"/>
</dbReference>
<protein>
    <recommendedName>
        <fullName evidence="1">Minor tail protein gp31 C-terminal domain-containing protein</fullName>
    </recommendedName>
</protein>
<dbReference type="CDD" id="cd19958">
    <property type="entry name" value="pyocin_knob"/>
    <property type="match status" value="1"/>
</dbReference>
<feature type="domain" description="Minor tail protein gp31 C-terminal" evidence="1">
    <location>
        <begin position="174"/>
        <end position="196"/>
    </location>
</feature>
<sequence length="198" mass="21153">MATTDDLTALKNAVNSTSTGLPSKMATVDADKKYETSAHASSTYATVQNTNAAVATRMPIDSGAASGNFDEMKTDGIFYLNAFDPTNATGFPTNLVGTGVTWGKLIVLQANSGMIRQILYTLTGRFAYRTWSGGPGSWSAWQQIATGDDVQAALNQAHTDMLSELTKRGYPSVIWTGTQAQYDAMGSHDANTEYRITG</sequence>
<dbReference type="InterPro" id="IPR056923">
    <property type="entry name" value="Minor_tail_gp31_C"/>
</dbReference>
<evidence type="ECO:0000313" key="3">
    <source>
        <dbReference type="Proteomes" id="UP000198414"/>
    </source>
</evidence>
<reference evidence="2 3" key="1">
    <citation type="submission" date="2015-11" db="EMBL/GenBank/DDBJ databases">
        <title>Draft genome sequences of new species of the genus Lactobacillus isolated from orchardgrass silage.</title>
        <authorList>
            <person name="Tohno M."/>
            <person name="Tanizawa Y."/>
            <person name="Arita M."/>
        </authorList>
    </citation>
    <scope>NUCLEOTIDE SEQUENCE [LARGE SCALE GENOMIC DNA]</scope>
    <source>
        <strain evidence="2 3">IWT25</strain>
    </source>
</reference>
<dbReference type="EMBL" id="BCMI01000050">
    <property type="protein sequence ID" value="GAX07251.1"/>
    <property type="molecule type" value="Genomic_DNA"/>
</dbReference>
<proteinExistence type="predicted"/>
<comment type="caution">
    <text evidence="2">The sequence shown here is derived from an EMBL/GenBank/DDBJ whole genome shotgun (WGS) entry which is preliminary data.</text>
</comment>
<gene>
    <name evidence="2" type="ORF">IWT25_02605</name>
</gene>
<name>A0A1Z5J0K1_9LACO</name>
<dbReference type="AlphaFoldDB" id="A0A1Z5J0K1"/>